<dbReference type="Proteomes" id="UP000009017">
    <property type="component" value="Unassembled WGS sequence"/>
</dbReference>
<gene>
    <name evidence="1" type="ORF">ME3_00364</name>
</gene>
<proteinExistence type="predicted"/>
<evidence type="ECO:0000313" key="1">
    <source>
        <dbReference type="EMBL" id="EJF91298.1"/>
    </source>
</evidence>
<reference evidence="1 2" key="1">
    <citation type="submission" date="2012-03" db="EMBL/GenBank/DDBJ databases">
        <title>The Genome Sequence of Bartonella melophagi K-2C.</title>
        <authorList>
            <consortium name="The Broad Institute Genome Sequencing Platform"/>
            <consortium name="The Broad Institute Genome Sequencing Center for Infectious Disease"/>
            <person name="Feldgarden M."/>
            <person name="Kirby J."/>
            <person name="Kosoy M."/>
            <person name="Birtles R."/>
            <person name="Probert W.S."/>
            <person name="Chiaraviglio L."/>
            <person name="Young S.K."/>
            <person name="Zeng Q."/>
            <person name="Gargeya S."/>
            <person name="Fitzgerald M."/>
            <person name="Haas B."/>
            <person name="Abouelleil A."/>
            <person name="Alvarado L."/>
            <person name="Arachchi H.M."/>
            <person name="Berlin A."/>
            <person name="Chapman S.B."/>
            <person name="Gearin G."/>
            <person name="Goldberg J."/>
            <person name="Griggs A."/>
            <person name="Gujja S."/>
            <person name="Hansen M."/>
            <person name="Heiman D."/>
            <person name="Howarth C."/>
            <person name="Larimer J."/>
            <person name="Lui A."/>
            <person name="MacDonald P.J.P."/>
            <person name="McCowen C."/>
            <person name="Montmayeur A."/>
            <person name="Murphy C."/>
            <person name="Neiman D."/>
            <person name="Pearson M."/>
            <person name="Priest M."/>
            <person name="Roberts A."/>
            <person name="Saif S."/>
            <person name="Shea T."/>
            <person name="Sisk P."/>
            <person name="Stolte C."/>
            <person name="Sykes S."/>
            <person name="Wortman J."/>
            <person name="Nusbaum C."/>
            <person name="Birren B."/>
        </authorList>
    </citation>
    <scope>NUCLEOTIDE SEQUENCE [LARGE SCALE GENOMIC DNA]</scope>
    <source>
        <strain evidence="1 2">K-2C</strain>
    </source>
</reference>
<protein>
    <submittedName>
        <fullName evidence="1">Uncharacterized protein</fullName>
    </submittedName>
</protein>
<dbReference type="HOGENOM" id="CLU_2894903_0_0_5"/>
<dbReference type="EMBL" id="AIMA01000004">
    <property type="protein sequence ID" value="EJF91298.1"/>
    <property type="molecule type" value="Genomic_DNA"/>
</dbReference>
<dbReference type="PATRIC" id="fig|1094557.3.peg.379"/>
<evidence type="ECO:0000313" key="2">
    <source>
        <dbReference type="Proteomes" id="UP000009017"/>
    </source>
</evidence>
<sequence>MKDGVEKREMKREKGDDEVGWEEESGVFVYMLPIRIPVARTNAPPTMTWKEARQKGVAINLF</sequence>
<keyword evidence="2" id="KW-1185">Reference proteome</keyword>
<dbReference type="AlphaFoldDB" id="J0ZRH5"/>
<organism evidence="1 2">
    <name type="scientific">Bartonella melophagi K-2C</name>
    <dbReference type="NCBI Taxonomy" id="1094557"/>
    <lineage>
        <taxon>Bacteria</taxon>
        <taxon>Pseudomonadati</taxon>
        <taxon>Pseudomonadota</taxon>
        <taxon>Alphaproteobacteria</taxon>
        <taxon>Hyphomicrobiales</taxon>
        <taxon>Bartonellaceae</taxon>
        <taxon>Bartonella</taxon>
    </lineage>
</organism>
<name>J0ZRH5_9HYPH</name>
<accession>J0ZRH5</accession>
<comment type="caution">
    <text evidence="1">The sequence shown here is derived from an EMBL/GenBank/DDBJ whole genome shotgun (WGS) entry which is preliminary data.</text>
</comment>